<dbReference type="PANTHER" id="PTHR13799:SF14">
    <property type="entry name" value="GTP CYCLOHYDROLASE 1 TYPE 2 HOMOLOG"/>
    <property type="match status" value="1"/>
</dbReference>
<proteinExistence type="inferred from homology"/>
<evidence type="ECO:0000313" key="6">
    <source>
        <dbReference type="EMBL" id="SDS41787.1"/>
    </source>
</evidence>
<evidence type="ECO:0000256" key="3">
    <source>
        <dbReference type="ARBA" id="ARBA00022112"/>
    </source>
</evidence>
<dbReference type="Proteomes" id="UP000185663">
    <property type="component" value="Chromosome I"/>
</dbReference>
<feature type="binding site" evidence="5">
    <location>
        <position position="68"/>
    </location>
    <ligand>
        <name>a divalent metal cation</name>
        <dbReference type="ChEBI" id="CHEBI:60240"/>
        <label>1</label>
    </ligand>
</feature>
<evidence type="ECO:0000256" key="4">
    <source>
        <dbReference type="ARBA" id="ARBA00022723"/>
    </source>
</evidence>
<dbReference type="eggNOG" id="COG0327">
    <property type="taxonomic scope" value="Bacteria"/>
</dbReference>
<dbReference type="NCBIfam" id="TIGR00486">
    <property type="entry name" value="YbgI_SA1388"/>
    <property type="match status" value="1"/>
</dbReference>
<organism evidence="6 7">
    <name type="scientific">Paraoerskovia marina</name>
    <dbReference type="NCBI Taxonomy" id="545619"/>
    <lineage>
        <taxon>Bacteria</taxon>
        <taxon>Bacillati</taxon>
        <taxon>Actinomycetota</taxon>
        <taxon>Actinomycetes</taxon>
        <taxon>Micrococcales</taxon>
        <taxon>Cellulomonadaceae</taxon>
        <taxon>Paraoerskovia</taxon>
    </lineage>
</organism>
<dbReference type="GO" id="GO:0046872">
    <property type="term" value="F:metal ion binding"/>
    <property type="evidence" value="ECO:0007669"/>
    <property type="project" value="UniProtKB-KW"/>
</dbReference>
<feature type="binding site" evidence="5">
    <location>
        <position position="106"/>
    </location>
    <ligand>
        <name>a divalent metal cation</name>
        <dbReference type="ChEBI" id="CHEBI:60240"/>
        <label>1</label>
    </ligand>
</feature>
<comment type="subunit">
    <text evidence="2">Homohexamer.</text>
</comment>
<accession>A0A1H1S1D7</accession>
<name>A0A1H1S1D7_9CELL</name>
<dbReference type="EMBL" id="LT629776">
    <property type="protein sequence ID" value="SDS41787.1"/>
    <property type="molecule type" value="Genomic_DNA"/>
</dbReference>
<dbReference type="SUPFAM" id="SSF102705">
    <property type="entry name" value="NIF3 (NGG1p interacting factor 3)-like"/>
    <property type="match status" value="1"/>
</dbReference>
<feature type="binding site" evidence="5">
    <location>
        <position position="244"/>
    </location>
    <ligand>
        <name>a divalent metal cation</name>
        <dbReference type="ChEBI" id="CHEBI:60240"/>
        <label>1</label>
    </ligand>
</feature>
<keyword evidence="7" id="KW-1185">Reference proteome</keyword>
<protein>
    <recommendedName>
        <fullName evidence="3">GTP cyclohydrolase 1 type 2 homolog</fullName>
    </recommendedName>
</protein>
<dbReference type="OrthoDB" id="9795763at2"/>
<evidence type="ECO:0000256" key="5">
    <source>
        <dbReference type="PIRSR" id="PIRSR602678-1"/>
    </source>
</evidence>
<dbReference type="FunFam" id="3.40.1390.30:FF:000001">
    <property type="entry name" value="GTP cyclohydrolase 1 type 2"/>
    <property type="match status" value="1"/>
</dbReference>
<dbReference type="GO" id="GO:0005737">
    <property type="term" value="C:cytoplasm"/>
    <property type="evidence" value="ECO:0007669"/>
    <property type="project" value="TreeGrafter"/>
</dbReference>
<gene>
    <name evidence="6" type="ORF">SAMN04489860_1505</name>
</gene>
<dbReference type="AlphaFoldDB" id="A0A1H1S1D7"/>
<sequence length="291" mass="30044">MTSPRLSDVVGVLHDLYPPGTAQDWDAVGLAAGDPDAPVAKILFAVDPVETVVDEALEWGADLLLTHHPLFLRGVHGVAATTAKGALVHRLIRGGCGLYVAHTDADAAPGGVADALAEVLGVENRVPLVPGDDPDRGIGRVGALAEPTSLASFARRAARVLPATTQGVRVAGDPDALVSTVAVVGGAGDSLFDAVRASGADVYVTGDLRHHPASELRERAAHDGRASGGAATPYLVDVAHFAGEWTWLAAAASTVAHRLAGTVETRVSTRCTDPWTFQIPSSDAPDREDHP</sequence>
<feature type="binding site" evidence="5">
    <location>
        <position position="240"/>
    </location>
    <ligand>
        <name>a divalent metal cation</name>
        <dbReference type="ChEBI" id="CHEBI:60240"/>
        <label>1</label>
    </ligand>
</feature>
<evidence type="ECO:0000256" key="1">
    <source>
        <dbReference type="ARBA" id="ARBA00006964"/>
    </source>
</evidence>
<reference evidence="6 7" key="1">
    <citation type="submission" date="2016-10" db="EMBL/GenBank/DDBJ databases">
        <authorList>
            <person name="de Groot N.N."/>
        </authorList>
    </citation>
    <scope>NUCLEOTIDE SEQUENCE [LARGE SCALE GENOMIC DNA]</scope>
    <source>
        <strain evidence="6 7">DSM 22126</strain>
    </source>
</reference>
<feature type="binding site" evidence="5">
    <location>
        <position position="67"/>
    </location>
    <ligand>
        <name>a divalent metal cation</name>
        <dbReference type="ChEBI" id="CHEBI:60240"/>
        <label>1</label>
    </ligand>
</feature>
<dbReference type="PANTHER" id="PTHR13799">
    <property type="entry name" value="NGG1 INTERACTING FACTOR 3"/>
    <property type="match status" value="1"/>
</dbReference>
<keyword evidence="4 5" id="KW-0479">Metal-binding</keyword>
<comment type="similarity">
    <text evidence="1">Belongs to the GTP cyclohydrolase I type 2/NIF3 family.</text>
</comment>
<dbReference type="STRING" id="545619.SAMN04489860_1505"/>
<dbReference type="RefSeq" id="WP_083372121.1">
    <property type="nucleotide sequence ID" value="NZ_LT629776.1"/>
</dbReference>
<evidence type="ECO:0000313" key="7">
    <source>
        <dbReference type="Proteomes" id="UP000185663"/>
    </source>
</evidence>
<evidence type="ECO:0000256" key="2">
    <source>
        <dbReference type="ARBA" id="ARBA00011643"/>
    </source>
</evidence>
<dbReference type="Gene3D" id="3.40.1390.30">
    <property type="entry name" value="NIF3 (NGG1p interacting factor 3)-like"/>
    <property type="match status" value="2"/>
</dbReference>
<dbReference type="Pfam" id="PF01784">
    <property type="entry name" value="DUF34_NIF3"/>
    <property type="match status" value="1"/>
</dbReference>
<dbReference type="InterPro" id="IPR002678">
    <property type="entry name" value="DUF34/NIF3"/>
</dbReference>
<dbReference type="InterPro" id="IPR036069">
    <property type="entry name" value="DUF34/NIF3_sf"/>
</dbReference>